<reference evidence="2 3" key="1">
    <citation type="submission" date="2018-10" db="EMBL/GenBank/DDBJ databases">
        <title>A high-quality apple genome assembly.</title>
        <authorList>
            <person name="Hu J."/>
        </authorList>
    </citation>
    <scope>NUCLEOTIDE SEQUENCE [LARGE SCALE GENOMIC DNA]</scope>
    <source>
        <strain evidence="3">cv. HFTH1</strain>
        <tissue evidence="2">Young leaf</tissue>
    </source>
</reference>
<feature type="compositionally biased region" description="Basic residues" evidence="1">
    <location>
        <begin position="39"/>
        <end position="49"/>
    </location>
</feature>
<accession>A0A498JWZ2</accession>
<dbReference type="AlphaFoldDB" id="A0A498JWZ2"/>
<gene>
    <name evidence="2" type="ORF">DVH24_021507</name>
</gene>
<dbReference type="Proteomes" id="UP000290289">
    <property type="component" value="Chromosome 5"/>
</dbReference>
<proteinExistence type="predicted"/>
<keyword evidence="3" id="KW-1185">Reference proteome</keyword>
<name>A0A498JWZ2_MALDO</name>
<evidence type="ECO:0000313" key="2">
    <source>
        <dbReference type="EMBL" id="RXH99705.1"/>
    </source>
</evidence>
<organism evidence="2 3">
    <name type="scientific">Malus domestica</name>
    <name type="common">Apple</name>
    <name type="synonym">Pyrus malus</name>
    <dbReference type="NCBI Taxonomy" id="3750"/>
    <lineage>
        <taxon>Eukaryota</taxon>
        <taxon>Viridiplantae</taxon>
        <taxon>Streptophyta</taxon>
        <taxon>Embryophyta</taxon>
        <taxon>Tracheophyta</taxon>
        <taxon>Spermatophyta</taxon>
        <taxon>Magnoliopsida</taxon>
        <taxon>eudicotyledons</taxon>
        <taxon>Gunneridae</taxon>
        <taxon>Pentapetalae</taxon>
        <taxon>rosids</taxon>
        <taxon>fabids</taxon>
        <taxon>Rosales</taxon>
        <taxon>Rosaceae</taxon>
        <taxon>Amygdaloideae</taxon>
        <taxon>Maleae</taxon>
        <taxon>Malus</taxon>
    </lineage>
</organism>
<dbReference type="EMBL" id="RDQH01000331">
    <property type="protein sequence ID" value="RXH99705.1"/>
    <property type="molecule type" value="Genomic_DNA"/>
</dbReference>
<evidence type="ECO:0000313" key="3">
    <source>
        <dbReference type="Proteomes" id="UP000290289"/>
    </source>
</evidence>
<feature type="region of interest" description="Disordered" evidence="1">
    <location>
        <begin position="26"/>
        <end position="49"/>
    </location>
</feature>
<feature type="non-terminal residue" evidence="2">
    <location>
        <position position="1"/>
    </location>
</feature>
<comment type="caution">
    <text evidence="2">The sequence shown here is derived from an EMBL/GenBank/DDBJ whole genome shotgun (WGS) entry which is preliminary data.</text>
</comment>
<sequence>FAELLHGRVAKGRCRVATRKRTRRKVAKGRCRGEEATRKNTRKKMRKKVTKRRCRCQETRGIFFLKCCKFLSHGRGTSRSTRGELEQKIIKNLSRGTRRSTHFRRTKRGTERLVLLRSVPSRPAYQTRP</sequence>
<protein>
    <submittedName>
        <fullName evidence="2">Uncharacterized protein</fullName>
    </submittedName>
</protein>
<evidence type="ECO:0000256" key="1">
    <source>
        <dbReference type="SAM" id="MobiDB-lite"/>
    </source>
</evidence>